<dbReference type="InterPro" id="IPR018944">
    <property type="entry name" value="DNA_pol_lambd_fingers_domain"/>
</dbReference>
<dbReference type="InterPro" id="IPR001726">
    <property type="entry name" value="TdT/Mu"/>
</dbReference>
<dbReference type="Gene3D" id="3.30.460.10">
    <property type="entry name" value="Beta Polymerase, domain 2"/>
    <property type="match status" value="1"/>
</dbReference>
<dbReference type="Pfam" id="PF10391">
    <property type="entry name" value="DNA_pol_lambd_f"/>
    <property type="match status" value="1"/>
</dbReference>
<proteinExistence type="inferred from homology"/>
<dbReference type="SUPFAM" id="SSF81585">
    <property type="entry name" value="PsbU/PolX domain-like"/>
    <property type="match status" value="1"/>
</dbReference>
<evidence type="ECO:0000256" key="8">
    <source>
        <dbReference type="ARBA" id="ARBA00023242"/>
    </source>
</evidence>
<comment type="cofactor">
    <cofactor evidence="1 9 10">
        <name>Mg(2+)</name>
        <dbReference type="ChEBI" id="CHEBI:18420"/>
    </cofactor>
</comment>
<dbReference type="AlphaFoldDB" id="A0A8C6BGG2"/>
<dbReference type="PRINTS" id="PR00871">
    <property type="entry name" value="DNAPOLXTDT"/>
</dbReference>
<comment type="similarity">
    <text evidence="3 9">Belongs to the DNA polymerase type-X family.</text>
</comment>
<keyword evidence="4 9" id="KW-0808">Transferase</keyword>
<dbReference type="InterPro" id="IPR043519">
    <property type="entry name" value="NT_sf"/>
</dbReference>
<evidence type="ECO:0000256" key="6">
    <source>
        <dbReference type="ARBA" id="ARBA00022723"/>
    </source>
</evidence>
<dbReference type="Gene3D" id="1.10.150.110">
    <property type="entry name" value="DNA polymerase beta, N-terminal domain-like"/>
    <property type="match status" value="1"/>
</dbReference>
<keyword evidence="13" id="KW-1185">Reference proteome</keyword>
<evidence type="ECO:0000256" key="5">
    <source>
        <dbReference type="ARBA" id="ARBA00022695"/>
    </source>
</evidence>
<dbReference type="Ensembl" id="ENSMMNT00015017804.1">
    <property type="protein sequence ID" value="ENSMMNP00015016212.1"/>
    <property type="gene ID" value="ENSMMNG00015011889.1"/>
</dbReference>
<accession>A0A8C6BGG2</accession>
<dbReference type="InterPro" id="IPR027421">
    <property type="entry name" value="DNA_pol_lamdba_lyase_dom_sf"/>
</dbReference>
<keyword evidence="6 9" id="KW-0479">Metal-binding</keyword>
<dbReference type="GO" id="GO:0046872">
    <property type="term" value="F:metal ion binding"/>
    <property type="evidence" value="ECO:0007669"/>
    <property type="project" value="UniProtKB-UniRule"/>
</dbReference>
<evidence type="ECO:0000313" key="12">
    <source>
        <dbReference type="Ensembl" id="ENSMMNP00015016212.1"/>
    </source>
</evidence>
<evidence type="ECO:0000256" key="3">
    <source>
        <dbReference type="ARBA" id="ARBA00008323"/>
    </source>
</evidence>
<evidence type="ECO:0000256" key="7">
    <source>
        <dbReference type="ARBA" id="ARBA00022842"/>
    </source>
</evidence>
<keyword evidence="5 9" id="KW-0548">Nucleotidyltransferase</keyword>
<dbReference type="InterPro" id="IPR022312">
    <property type="entry name" value="DNA_pol_X"/>
</dbReference>
<dbReference type="EC" id="2.7.7.7" evidence="9"/>
<dbReference type="SUPFAM" id="SSF81301">
    <property type="entry name" value="Nucleotidyltransferase"/>
    <property type="match status" value="1"/>
</dbReference>
<dbReference type="PIRSF" id="PIRSF000817">
    <property type="entry name" value="DNA_NT"/>
    <property type="match status" value="1"/>
</dbReference>
<dbReference type="GO" id="GO:0003887">
    <property type="term" value="F:DNA-directed DNA polymerase activity"/>
    <property type="evidence" value="ECO:0007669"/>
    <property type="project" value="UniProtKB-UniRule"/>
</dbReference>
<gene>
    <name evidence="12" type="primary">POLM</name>
</gene>
<dbReference type="SMART" id="SM00483">
    <property type="entry name" value="POLXc"/>
    <property type="match status" value="1"/>
</dbReference>
<evidence type="ECO:0000259" key="11">
    <source>
        <dbReference type="SMART" id="SM00483"/>
    </source>
</evidence>
<feature type="domain" description="DNA-directed DNA polymerase X" evidence="11">
    <location>
        <begin position="143"/>
        <end position="477"/>
    </location>
</feature>
<evidence type="ECO:0000256" key="9">
    <source>
        <dbReference type="PIRNR" id="PIRNR000817"/>
    </source>
</evidence>
<dbReference type="PANTHER" id="PTHR11276:SF24">
    <property type="entry name" value="DNA-DIRECTED DNA_RNA POLYMERASE MU"/>
    <property type="match status" value="1"/>
</dbReference>
<sequence length="494" mass="54309">MLPKRRRARVGTPDTAPSSAARFPGVTVYLAEPRMGRMAGLGKGSGPHFLFFPPPSSEVTHVMMEGTSAEEAVCQQERRTAALHPGCTCPVLLDVSWFTESMVAGQPVPVECRHCLEVAVCGKGPPRPAWRLPCACQRPTPLTHHHAGLSEALEMLAEAAGLAGSEGRQLFLCRTASVLKVLPSPVTALSQLRGLAHFGEHSCRVVQELLERGVCEEVERVRLSERYQAMKLFTQIFGVGVRTADRWYQEGLRTLDDLREQPQRLTQRQRAGLQHHQDLSTRILRSDVETLQQAVEAAVGQALPGAAVALTGGFWRSGDWPPPGHDVDFLITHPQEGREAGLLPGVMCCLKKQDLVLYRQHQRSRQADDPTHLPRQSYTMDAFEGTFCIFHLPQPPGDAVGAPRGLFPSALLGWTGSKVGSVLLRPPWGLGLVALLVQRCFSTWLQRKTSSDSWALSTFPSSREMPDPISCVPHQRESAQIGDLLRSYLSNKEG</sequence>
<dbReference type="GeneTree" id="ENSGT00940000158490"/>
<comment type="function">
    <text evidence="9">Gap-filling polymerase involved in repair of DNA double-strand breaks by non-homologous end joining (NHEJ).</text>
</comment>
<dbReference type="InterPro" id="IPR036420">
    <property type="entry name" value="BRCT_dom_sf"/>
</dbReference>
<feature type="binding site" evidence="10">
    <location>
        <position position="328"/>
    </location>
    <ligand>
        <name>Mg(2+)</name>
        <dbReference type="ChEBI" id="CHEBI:18420"/>
    </ligand>
</feature>
<dbReference type="Gene3D" id="1.10.150.20">
    <property type="entry name" value="5' to 3' exonuclease, C-terminal subdomain"/>
    <property type="match status" value="1"/>
</dbReference>
<dbReference type="PIRSF" id="PIRSF501176">
    <property type="entry name" value="DNApol_mu"/>
    <property type="match status" value="1"/>
</dbReference>
<evidence type="ECO:0000313" key="13">
    <source>
        <dbReference type="Proteomes" id="UP000694561"/>
    </source>
</evidence>
<comment type="catalytic activity">
    <reaction evidence="9">
        <text>DNA(n) + a 2'-deoxyribonucleoside 5'-triphosphate = DNA(n+1) + diphosphate</text>
        <dbReference type="Rhea" id="RHEA:22508"/>
        <dbReference type="Rhea" id="RHEA-COMP:17339"/>
        <dbReference type="Rhea" id="RHEA-COMP:17340"/>
        <dbReference type="ChEBI" id="CHEBI:33019"/>
        <dbReference type="ChEBI" id="CHEBI:61560"/>
        <dbReference type="ChEBI" id="CHEBI:173112"/>
        <dbReference type="EC" id="2.7.7.7"/>
    </reaction>
</comment>
<reference evidence="12" key="2">
    <citation type="submission" date="2025-09" db="UniProtKB">
        <authorList>
            <consortium name="Ensembl"/>
        </authorList>
    </citation>
    <scope>IDENTIFICATION</scope>
</reference>
<dbReference type="SUPFAM" id="SSF47802">
    <property type="entry name" value="DNA polymerase beta, N-terminal domain-like"/>
    <property type="match status" value="1"/>
</dbReference>
<dbReference type="GO" id="GO:0003677">
    <property type="term" value="F:DNA binding"/>
    <property type="evidence" value="ECO:0007669"/>
    <property type="project" value="UniProtKB-UniRule"/>
</dbReference>
<feature type="binding site" evidence="10">
    <location>
        <position position="326"/>
    </location>
    <ligand>
        <name>Mg(2+)</name>
        <dbReference type="ChEBI" id="CHEBI:18420"/>
    </ligand>
</feature>
<name>A0A8C6BGG2_MONMO</name>
<dbReference type="PRINTS" id="PR00869">
    <property type="entry name" value="DNAPOLX"/>
</dbReference>
<protein>
    <recommendedName>
        <fullName evidence="9">DNA-directed DNA/RNA polymerase mu</fullName>
        <ecNumber evidence="9">2.7.7.7</ecNumber>
    </recommendedName>
</protein>
<evidence type="ECO:0000256" key="10">
    <source>
        <dbReference type="PIRSR" id="PIRSR000817-1"/>
    </source>
</evidence>
<evidence type="ECO:0000256" key="1">
    <source>
        <dbReference type="ARBA" id="ARBA00001946"/>
    </source>
</evidence>
<keyword evidence="7 9" id="KW-0460">Magnesium</keyword>
<dbReference type="InterPro" id="IPR002054">
    <property type="entry name" value="DNA-dir_DNA_pol_X"/>
</dbReference>
<reference evidence="12" key="1">
    <citation type="submission" date="2025-08" db="UniProtKB">
        <authorList>
            <consortium name="Ensembl"/>
        </authorList>
    </citation>
    <scope>IDENTIFICATION</scope>
</reference>
<dbReference type="GO" id="GO:0006303">
    <property type="term" value="P:double-strand break repair via nonhomologous end joining"/>
    <property type="evidence" value="ECO:0007669"/>
    <property type="project" value="TreeGrafter"/>
</dbReference>
<keyword evidence="8 9" id="KW-0539">Nucleus</keyword>
<dbReference type="Proteomes" id="UP000694561">
    <property type="component" value="Unplaced"/>
</dbReference>
<dbReference type="FunFam" id="1.10.150.110:FF:000003">
    <property type="entry name" value="DNA polymerase mu"/>
    <property type="match status" value="1"/>
</dbReference>
<dbReference type="FunFam" id="1.10.150.20:FF:000010">
    <property type="entry name" value="DNA polymerase lambda"/>
    <property type="match status" value="1"/>
</dbReference>
<organism evidence="12 13">
    <name type="scientific">Monodon monoceros</name>
    <name type="common">Narwhal</name>
    <name type="synonym">Ceratodon monodon</name>
    <dbReference type="NCBI Taxonomy" id="40151"/>
    <lineage>
        <taxon>Eukaryota</taxon>
        <taxon>Metazoa</taxon>
        <taxon>Chordata</taxon>
        <taxon>Craniata</taxon>
        <taxon>Vertebrata</taxon>
        <taxon>Euteleostomi</taxon>
        <taxon>Mammalia</taxon>
        <taxon>Eutheria</taxon>
        <taxon>Laurasiatheria</taxon>
        <taxon>Artiodactyla</taxon>
        <taxon>Whippomorpha</taxon>
        <taxon>Cetacea</taxon>
        <taxon>Odontoceti</taxon>
        <taxon>Monodontidae</taxon>
        <taxon>Monodon</taxon>
    </lineage>
</organism>
<evidence type="ECO:0000256" key="2">
    <source>
        <dbReference type="ARBA" id="ARBA00004123"/>
    </source>
</evidence>
<dbReference type="Gene3D" id="3.40.50.10190">
    <property type="entry name" value="BRCT domain"/>
    <property type="match status" value="1"/>
</dbReference>
<dbReference type="PANTHER" id="PTHR11276">
    <property type="entry name" value="DNA POLYMERASE TYPE-X FAMILY MEMBER"/>
    <property type="match status" value="1"/>
</dbReference>
<dbReference type="GO" id="GO:0005634">
    <property type="term" value="C:nucleus"/>
    <property type="evidence" value="ECO:0007669"/>
    <property type="project" value="UniProtKB-SubCell"/>
</dbReference>
<comment type="subcellular location">
    <subcellularLocation>
        <location evidence="2 9">Nucleus</location>
    </subcellularLocation>
</comment>
<evidence type="ECO:0000256" key="4">
    <source>
        <dbReference type="ARBA" id="ARBA00022679"/>
    </source>
</evidence>
<dbReference type="InterPro" id="IPR027249">
    <property type="entry name" value="DNA/RNApol_mu"/>
</dbReference>